<dbReference type="InterPro" id="IPR035914">
    <property type="entry name" value="Sperma_CUB_dom_sf"/>
</dbReference>
<organism evidence="5 6">
    <name type="scientific">Daphnia pulex</name>
    <name type="common">Water flea</name>
    <dbReference type="NCBI Taxonomy" id="6669"/>
    <lineage>
        <taxon>Eukaryota</taxon>
        <taxon>Metazoa</taxon>
        <taxon>Ecdysozoa</taxon>
        <taxon>Arthropoda</taxon>
        <taxon>Crustacea</taxon>
        <taxon>Branchiopoda</taxon>
        <taxon>Diplostraca</taxon>
        <taxon>Cladocera</taxon>
        <taxon>Anomopoda</taxon>
        <taxon>Daphniidae</taxon>
        <taxon>Daphnia</taxon>
    </lineage>
</organism>
<feature type="disulfide bond" evidence="3">
    <location>
        <begin position="2"/>
        <end position="29"/>
    </location>
</feature>
<sequence length="258" mass="27256">MCGNVTSTTTGVVQSPDFPGNYENYNKKCFAIITAPAGWMISMKFTDFNVETNVCSVYVADAVTYLLPPTSGNTIPALVPATTGSMEIGYEFSASSKTNTMTSGQRWQANFSVTSQGNSCSVQDPLACGNMCGDGTSIGTGVVQSPHFPADYGNKDRYCAVTIVVPAGKKIQLEFTTFNLDSNFGSIDVADTGSLYLSGATGSLTPAVVTTTSNIVYLFFSTHASSAFSVSTSIYNWRATYTAITEDTTGIGLGLYLP</sequence>
<dbReference type="OrthoDB" id="5804959at2759"/>
<keyword evidence="6" id="KW-1185">Reference proteome</keyword>
<dbReference type="SUPFAM" id="SSF49854">
    <property type="entry name" value="Spermadhesin, CUB domain"/>
    <property type="match status" value="2"/>
</dbReference>
<dbReference type="SMART" id="SM00042">
    <property type="entry name" value="CUB"/>
    <property type="match status" value="2"/>
</dbReference>
<accession>E9HM28</accession>
<dbReference type="KEGG" id="dpx:DAPPUDRAFT_331303"/>
<dbReference type="CDD" id="cd00041">
    <property type="entry name" value="CUB"/>
    <property type="match status" value="2"/>
</dbReference>
<proteinExistence type="predicted"/>
<dbReference type="Proteomes" id="UP000000305">
    <property type="component" value="Unassembled WGS sequence"/>
</dbReference>
<dbReference type="HOGENOM" id="CLU_1062679_0_0_1"/>
<keyword evidence="2 3" id="KW-1015">Disulfide bond</keyword>
<evidence type="ECO:0000313" key="5">
    <source>
        <dbReference type="EMBL" id="EFX67164.1"/>
    </source>
</evidence>
<dbReference type="Pfam" id="PF00431">
    <property type="entry name" value="CUB"/>
    <property type="match status" value="2"/>
</dbReference>
<dbReference type="InParanoid" id="E9HM28"/>
<dbReference type="EMBL" id="GL732684">
    <property type="protein sequence ID" value="EFX67164.1"/>
    <property type="molecule type" value="Genomic_DNA"/>
</dbReference>
<dbReference type="PhylomeDB" id="E9HM28"/>
<feature type="domain" description="CUB" evidence="4">
    <location>
        <begin position="132"/>
        <end position="244"/>
    </location>
</feature>
<feature type="disulfide bond" evidence="3">
    <location>
        <begin position="132"/>
        <end position="159"/>
    </location>
</feature>
<keyword evidence="1" id="KW-0677">Repeat</keyword>
<comment type="caution">
    <text evidence="3">Lacks conserved residue(s) required for the propagation of feature annotation.</text>
</comment>
<name>E9HM28_DAPPU</name>
<dbReference type="Gene3D" id="2.60.120.290">
    <property type="entry name" value="Spermadhesin, CUB domain"/>
    <property type="match status" value="2"/>
</dbReference>
<reference evidence="5 6" key="1">
    <citation type="journal article" date="2011" name="Science">
        <title>The ecoresponsive genome of Daphnia pulex.</title>
        <authorList>
            <person name="Colbourne J.K."/>
            <person name="Pfrender M.E."/>
            <person name="Gilbert D."/>
            <person name="Thomas W.K."/>
            <person name="Tucker A."/>
            <person name="Oakley T.H."/>
            <person name="Tokishita S."/>
            <person name="Aerts A."/>
            <person name="Arnold G.J."/>
            <person name="Basu M.K."/>
            <person name="Bauer D.J."/>
            <person name="Caceres C.E."/>
            <person name="Carmel L."/>
            <person name="Casola C."/>
            <person name="Choi J.H."/>
            <person name="Detter J.C."/>
            <person name="Dong Q."/>
            <person name="Dusheyko S."/>
            <person name="Eads B.D."/>
            <person name="Frohlich T."/>
            <person name="Geiler-Samerotte K.A."/>
            <person name="Gerlach D."/>
            <person name="Hatcher P."/>
            <person name="Jogdeo S."/>
            <person name="Krijgsveld J."/>
            <person name="Kriventseva E.V."/>
            <person name="Kultz D."/>
            <person name="Laforsch C."/>
            <person name="Lindquist E."/>
            <person name="Lopez J."/>
            <person name="Manak J.R."/>
            <person name="Muller J."/>
            <person name="Pangilinan J."/>
            <person name="Patwardhan R.P."/>
            <person name="Pitluck S."/>
            <person name="Pritham E.J."/>
            <person name="Rechtsteiner A."/>
            <person name="Rho M."/>
            <person name="Rogozin I.B."/>
            <person name="Sakarya O."/>
            <person name="Salamov A."/>
            <person name="Schaack S."/>
            <person name="Shapiro H."/>
            <person name="Shiga Y."/>
            <person name="Skalitzky C."/>
            <person name="Smith Z."/>
            <person name="Souvorov A."/>
            <person name="Sung W."/>
            <person name="Tang Z."/>
            <person name="Tsuchiya D."/>
            <person name="Tu H."/>
            <person name="Vos H."/>
            <person name="Wang M."/>
            <person name="Wolf Y.I."/>
            <person name="Yamagata H."/>
            <person name="Yamada T."/>
            <person name="Ye Y."/>
            <person name="Shaw J.R."/>
            <person name="Andrews J."/>
            <person name="Crease T.J."/>
            <person name="Tang H."/>
            <person name="Lucas S.M."/>
            <person name="Robertson H.M."/>
            <person name="Bork P."/>
            <person name="Koonin E.V."/>
            <person name="Zdobnov E.M."/>
            <person name="Grigoriev I.V."/>
            <person name="Lynch M."/>
            <person name="Boore J.L."/>
        </authorList>
    </citation>
    <scope>NUCLEOTIDE SEQUENCE [LARGE SCALE GENOMIC DNA]</scope>
</reference>
<evidence type="ECO:0000313" key="6">
    <source>
        <dbReference type="Proteomes" id="UP000000305"/>
    </source>
</evidence>
<evidence type="ECO:0000256" key="1">
    <source>
        <dbReference type="ARBA" id="ARBA00022737"/>
    </source>
</evidence>
<dbReference type="AlphaFoldDB" id="E9HM28"/>
<dbReference type="PANTHER" id="PTHR24251">
    <property type="entry name" value="OVOCHYMASE-RELATED"/>
    <property type="match status" value="1"/>
</dbReference>
<gene>
    <name evidence="5" type="ORF">DAPPUDRAFT_331303</name>
</gene>
<dbReference type="STRING" id="6669.E9HM28"/>
<dbReference type="GO" id="GO:0038024">
    <property type="term" value="F:cargo receptor activity"/>
    <property type="evidence" value="ECO:0000318"/>
    <property type="project" value="GO_Central"/>
</dbReference>
<evidence type="ECO:0000256" key="3">
    <source>
        <dbReference type="PROSITE-ProRule" id="PRU00059"/>
    </source>
</evidence>
<evidence type="ECO:0000259" key="4">
    <source>
        <dbReference type="PROSITE" id="PS01180"/>
    </source>
</evidence>
<dbReference type="PROSITE" id="PS01180">
    <property type="entry name" value="CUB"/>
    <property type="match status" value="2"/>
</dbReference>
<dbReference type="InterPro" id="IPR000859">
    <property type="entry name" value="CUB_dom"/>
</dbReference>
<evidence type="ECO:0000256" key="2">
    <source>
        <dbReference type="ARBA" id="ARBA00023157"/>
    </source>
</evidence>
<dbReference type="PANTHER" id="PTHR24251:SF52">
    <property type="entry name" value="CUB DOMAIN-CONTAINING PROTEIN"/>
    <property type="match status" value="1"/>
</dbReference>
<feature type="domain" description="CUB" evidence="4">
    <location>
        <begin position="2"/>
        <end position="114"/>
    </location>
</feature>
<protein>
    <recommendedName>
        <fullName evidence="4">CUB domain-containing protein</fullName>
    </recommendedName>
</protein>